<feature type="region of interest" description="Disordered" evidence="1">
    <location>
        <begin position="367"/>
        <end position="412"/>
    </location>
</feature>
<name>A0A8S5MBN0_9CAUD</name>
<accession>A0A8S5MBN0</accession>
<organism evidence="2">
    <name type="scientific">Podoviridae sp. ct53O25</name>
    <dbReference type="NCBI Taxonomy" id="2826539"/>
    <lineage>
        <taxon>Viruses</taxon>
        <taxon>Duplodnaviria</taxon>
        <taxon>Heunggongvirae</taxon>
        <taxon>Uroviricota</taxon>
        <taxon>Caudoviricetes</taxon>
    </lineage>
</organism>
<proteinExistence type="predicted"/>
<sequence>MSDLMVLNMGELALPFDQTMAAELTKDLTVGLGGGFKRAARLTMGNSGDWELIDSEGEVHDMGREVDIVIVDQRKYNSRIHYARSFDEQKETGEFDGPDCYSTDGNAPDSSVENPLCDSCKECPYNKISKNWQDGNQMCGVYRRIVGVLVNEDGSFSDPFVLEPKYKSLSDDTVVKNRFGSYGWYMRVLTSQRHPQTGAAMPIPTQAVVTRCMPMPKMATATMKFGIAPNNAGGYWTLNKAQMDEILRLKDSDEVKEMLEPFNAAVNNPSSAGRIEVKNVEVESQKEEAPKLEAPAKKAPPAKKEAPAKKPTPAPKKKVKLVVLGMEHPDVVNSDEYDYEELKAWAAEATPEEVKEFLADAFPQALEPVEVPDDEPVAEEPKAKPAPKRKAPAKKEVEPNVVDTSGEEVSEEYAAEATKLAEGLDNFDD</sequence>
<feature type="region of interest" description="Disordered" evidence="1">
    <location>
        <begin position="281"/>
        <end position="315"/>
    </location>
</feature>
<feature type="compositionally biased region" description="Basic and acidic residues" evidence="1">
    <location>
        <begin position="281"/>
        <end position="308"/>
    </location>
</feature>
<protein>
    <submittedName>
        <fullName evidence="2">Uncharacterized protein</fullName>
    </submittedName>
</protein>
<reference evidence="2" key="1">
    <citation type="journal article" date="2021" name="Proc. Natl. Acad. Sci. U.S.A.">
        <title>A Catalog of Tens of Thousands of Viruses from Human Metagenomes Reveals Hidden Associations with Chronic Diseases.</title>
        <authorList>
            <person name="Tisza M.J."/>
            <person name="Buck C.B."/>
        </authorList>
    </citation>
    <scope>NUCLEOTIDE SEQUENCE</scope>
    <source>
        <strain evidence="2">Ct53O25</strain>
    </source>
</reference>
<evidence type="ECO:0000313" key="2">
    <source>
        <dbReference type="EMBL" id="DAD79638.1"/>
    </source>
</evidence>
<evidence type="ECO:0000256" key="1">
    <source>
        <dbReference type="SAM" id="MobiDB-lite"/>
    </source>
</evidence>
<dbReference type="EMBL" id="BK014869">
    <property type="protein sequence ID" value="DAD79638.1"/>
    <property type="molecule type" value="Genomic_DNA"/>
</dbReference>